<dbReference type="Pfam" id="PF08205">
    <property type="entry name" value="C2-set_2"/>
    <property type="match status" value="1"/>
</dbReference>
<dbReference type="GO" id="GO:0098609">
    <property type="term" value="P:cell-cell adhesion"/>
    <property type="evidence" value="ECO:0007669"/>
    <property type="project" value="TreeGrafter"/>
</dbReference>
<dbReference type="PANTHER" id="PTHR11640:SF155">
    <property type="entry name" value="IG-LIKE DOMAIN-CONTAINING PROTEIN"/>
    <property type="match status" value="1"/>
</dbReference>
<evidence type="ECO:0000256" key="4">
    <source>
        <dbReference type="ARBA" id="ARBA00023136"/>
    </source>
</evidence>
<dbReference type="InterPro" id="IPR036179">
    <property type="entry name" value="Ig-like_dom_sf"/>
</dbReference>
<dbReference type="Gene3D" id="2.60.40.10">
    <property type="entry name" value="Immunoglobulins"/>
    <property type="match status" value="2"/>
</dbReference>
<keyword evidence="3" id="KW-1133">Transmembrane helix</keyword>
<feature type="chain" id="PRO_5020020899" evidence="8">
    <location>
        <begin position="24"/>
        <end position="239"/>
    </location>
</feature>
<dbReference type="Pfam" id="PF07686">
    <property type="entry name" value="V-set"/>
    <property type="match status" value="1"/>
</dbReference>
<dbReference type="InterPro" id="IPR051275">
    <property type="entry name" value="Cell_adhesion_signaling"/>
</dbReference>
<accession>A0A4E0RX99</accession>
<evidence type="ECO:0000256" key="2">
    <source>
        <dbReference type="ARBA" id="ARBA00022692"/>
    </source>
</evidence>
<dbReference type="InterPro" id="IPR013783">
    <property type="entry name" value="Ig-like_fold"/>
</dbReference>
<keyword evidence="2" id="KW-0812">Transmembrane</keyword>
<evidence type="ECO:0000259" key="9">
    <source>
        <dbReference type="PROSITE" id="PS50835"/>
    </source>
</evidence>
<name>A0A4E0RX99_FASHE</name>
<evidence type="ECO:0000313" key="10">
    <source>
        <dbReference type="EMBL" id="THD26417.1"/>
    </source>
</evidence>
<keyword evidence="11" id="KW-1185">Reference proteome</keyword>
<reference evidence="10" key="1">
    <citation type="submission" date="2019-03" db="EMBL/GenBank/DDBJ databases">
        <title>Improved annotation for the trematode Fasciola hepatica.</title>
        <authorList>
            <person name="Choi Y.-J."/>
            <person name="Martin J."/>
            <person name="Mitreva M."/>
        </authorList>
    </citation>
    <scope>NUCLEOTIDE SEQUENCE [LARGE SCALE GENOMIC DNA]</scope>
</reference>
<evidence type="ECO:0000256" key="3">
    <source>
        <dbReference type="ARBA" id="ARBA00022989"/>
    </source>
</evidence>
<dbReference type="Proteomes" id="UP000230066">
    <property type="component" value="Unassembled WGS sequence"/>
</dbReference>
<feature type="signal peptide" evidence="8">
    <location>
        <begin position="1"/>
        <end position="23"/>
    </location>
</feature>
<dbReference type="InterPro" id="IPR007110">
    <property type="entry name" value="Ig-like_dom"/>
</dbReference>
<dbReference type="InterPro" id="IPR013162">
    <property type="entry name" value="CD80_C2-set"/>
</dbReference>
<keyword evidence="4" id="KW-0472">Membrane</keyword>
<keyword evidence="5" id="KW-1015">Disulfide bond</keyword>
<dbReference type="AlphaFoldDB" id="A0A4E0RX99"/>
<comment type="subcellular location">
    <subcellularLocation>
        <location evidence="1">Membrane</location>
        <topology evidence="1">Single-pass type I membrane protein</topology>
    </subcellularLocation>
</comment>
<dbReference type="GO" id="GO:0005911">
    <property type="term" value="C:cell-cell junction"/>
    <property type="evidence" value="ECO:0007669"/>
    <property type="project" value="TreeGrafter"/>
</dbReference>
<dbReference type="GO" id="GO:0005886">
    <property type="term" value="C:plasma membrane"/>
    <property type="evidence" value="ECO:0007669"/>
    <property type="project" value="TreeGrafter"/>
</dbReference>
<evidence type="ECO:0000313" key="11">
    <source>
        <dbReference type="Proteomes" id="UP000230066"/>
    </source>
</evidence>
<sequence>MKSHSSFSISLGLLPILFSLTGAQFLLRPVNQRLAPGGSIHQVCSTVKEPIFIEWYHNNQKVGSCLFQSNTTSNTIGSQNFKLFIGRHQNRSVCHLTVQNVKYEQTGEYSCRTIHPNSEGETASALILVYHPIIDVRLEWTNETALTVDQEATVTCVARGGKPNPVLRLQLGGQPITSTKFKQKADVDGILISTITADLLLGHNHQWNLITCHVDMDIYRNVNQTFRVIHLNGYRPLEL</sequence>
<evidence type="ECO:0000256" key="5">
    <source>
        <dbReference type="ARBA" id="ARBA00023157"/>
    </source>
</evidence>
<gene>
    <name evidence="10" type="ORF">D915_002841</name>
</gene>
<proteinExistence type="predicted"/>
<dbReference type="EMBL" id="JXXN02000750">
    <property type="protein sequence ID" value="THD26417.1"/>
    <property type="molecule type" value="Genomic_DNA"/>
</dbReference>
<dbReference type="PROSITE" id="PS50835">
    <property type="entry name" value="IG_LIKE"/>
    <property type="match status" value="1"/>
</dbReference>
<evidence type="ECO:0000256" key="6">
    <source>
        <dbReference type="ARBA" id="ARBA00023180"/>
    </source>
</evidence>
<organism evidence="10 11">
    <name type="scientific">Fasciola hepatica</name>
    <name type="common">Liver fluke</name>
    <dbReference type="NCBI Taxonomy" id="6192"/>
    <lineage>
        <taxon>Eukaryota</taxon>
        <taxon>Metazoa</taxon>
        <taxon>Spiralia</taxon>
        <taxon>Lophotrochozoa</taxon>
        <taxon>Platyhelminthes</taxon>
        <taxon>Trematoda</taxon>
        <taxon>Digenea</taxon>
        <taxon>Plagiorchiida</taxon>
        <taxon>Echinostomata</taxon>
        <taxon>Echinostomatoidea</taxon>
        <taxon>Fasciolidae</taxon>
        <taxon>Fasciola</taxon>
    </lineage>
</organism>
<keyword evidence="7" id="KW-0393">Immunoglobulin domain</keyword>
<dbReference type="InterPro" id="IPR013106">
    <property type="entry name" value="Ig_V-set"/>
</dbReference>
<dbReference type="GO" id="GO:0050839">
    <property type="term" value="F:cell adhesion molecule binding"/>
    <property type="evidence" value="ECO:0007669"/>
    <property type="project" value="TreeGrafter"/>
</dbReference>
<evidence type="ECO:0000256" key="1">
    <source>
        <dbReference type="ARBA" id="ARBA00004479"/>
    </source>
</evidence>
<keyword evidence="8" id="KW-0732">Signal</keyword>
<protein>
    <submittedName>
        <fullName evidence="10">Phospholipase DDHD1</fullName>
    </submittedName>
</protein>
<feature type="domain" description="Ig-like" evidence="9">
    <location>
        <begin position="15"/>
        <end position="128"/>
    </location>
</feature>
<dbReference type="SUPFAM" id="SSF48726">
    <property type="entry name" value="Immunoglobulin"/>
    <property type="match status" value="2"/>
</dbReference>
<dbReference type="PANTHER" id="PTHR11640">
    <property type="entry name" value="NEPHRIN"/>
    <property type="match status" value="1"/>
</dbReference>
<evidence type="ECO:0000256" key="8">
    <source>
        <dbReference type="SAM" id="SignalP"/>
    </source>
</evidence>
<keyword evidence="6" id="KW-0325">Glycoprotein</keyword>
<comment type="caution">
    <text evidence="10">The sequence shown here is derived from an EMBL/GenBank/DDBJ whole genome shotgun (WGS) entry which is preliminary data.</text>
</comment>
<evidence type="ECO:0000256" key="7">
    <source>
        <dbReference type="ARBA" id="ARBA00023319"/>
    </source>
</evidence>